<name>A0A381NUC2_9ZZZZ</name>
<organism evidence="2">
    <name type="scientific">marine metagenome</name>
    <dbReference type="NCBI Taxonomy" id="408172"/>
    <lineage>
        <taxon>unclassified sequences</taxon>
        <taxon>metagenomes</taxon>
        <taxon>ecological metagenomes</taxon>
    </lineage>
</organism>
<reference evidence="2" key="1">
    <citation type="submission" date="2018-05" db="EMBL/GenBank/DDBJ databases">
        <authorList>
            <person name="Lanie J.A."/>
            <person name="Ng W.-L."/>
            <person name="Kazmierczak K.M."/>
            <person name="Andrzejewski T.M."/>
            <person name="Davidsen T.M."/>
            <person name="Wayne K.J."/>
            <person name="Tettelin H."/>
            <person name="Glass J.I."/>
            <person name="Rusch D."/>
            <person name="Podicherti R."/>
            <person name="Tsui H.-C.T."/>
            <person name="Winkler M.E."/>
        </authorList>
    </citation>
    <scope>NUCLEOTIDE SEQUENCE</scope>
</reference>
<dbReference type="Pfam" id="PF02575">
    <property type="entry name" value="YbaB_DNA_bd"/>
    <property type="match status" value="1"/>
</dbReference>
<proteinExistence type="inferred from homology"/>
<dbReference type="GO" id="GO:0005829">
    <property type="term" value="C:cytosol"/>
    <property type="evidence" value="ECO:0007669"/>
    <property type="project" value="TreeGrafter"/>
</dbReference>
<keyword evidence="1" id="KW-0238">DNA-binding</keyword>
<evidence type="ECO:0000313" key="2">
    <source>
        <dbReference type="EMBL" id="SUZ58077.1"/>
    </source>
</evidence>
<protein>
    <recommendedName>
        <fullName evidence="3">Nucleoid-associated protein</fullName>
    </recommendedName>
</protein>
<evidence type="ECO:0000256" key="1">
    <source>
        <dbReference type="ARBA" id="ARBA00023125"/>
    </source>
</evidence>
<sequence>MMRQAQKQLAQLQKIQEELETLTVEGTAGGGAVKVTMTGKQIVESVTIEPEAAEEVELLQDMVLAAVNDASNKAQELAAQKMSVVTGGMNIPGF</sequence>
<dbReference type="SUPFAM" id="SSF82607">
    <property type="entry name" value="YbaB-like"/>
    <property type="match status" value="1"/>
</dbReference>
<dbReference type="AlphaFoldDB" id="A0A381NUC2"/>
<accession>A0A381NUC2</accession>
<gene>
    <name evidence="2" type="ORF">METZ01_LOCUS10931</name>
</gene>
<dbReference type="Gene3D" id="3.30.1310.10">
    <property type="entry name" value="Nucleoid-associated protein YbaB-like domain"/>
    <property type="match status" value="1"/>
</dbReference>
<dbReference type="NCBIfam" id="TIGR00103">
    <property type="entry name" value="DNA_YbaB_EbfC"/>
    <property type="match status" value="1"/>
</dbReference>
<dbReference type="InterPro" id="IPR036894">
    <property type="entry name" value="YbaB-like_sf"/>
</dbReference>
<dbReference type="PIRSF" id="PIRSF004555">
    <property type="entry name" value="UCP004555"/>
    <property type="match status" value="1"/>
</dbReference>
<dbReference type="EMBL" id="UINC01000596">
    <property type="protein sequence ID" value="SUZ58077.1"/>
    <property type="molecule type" value="Genomic_DNA"/>
</dbReference>
<dbReference type="PANTHER" id="PTHR33449:SF1">
    <property type="entry name" value="NUCLEOID-ASSOCIATED PROTEIN YBAB"/>
    <property type="match status" value="1"/>
</dbReference>
<dbReference type="InterPro" id="IPR004401">
    <property type="entry name" value="YbaB/EbfC"/>
</dbReference>
<evidence type="ECO:0008006" key="3">
    <source>
        <dbReference type="Google" id="ProtNLM"/>
    </source>
</evidence>
<dbReference type="HAMAP" id="MF_00274">
    <property type="entry name" value="DNA_YbaB_EbfC"/>
    <property type="match status" value="1"/>
</dbReference>
<dbReference type="PANTHER" id="PTHR33449">
    <property type="entry name" value="NUCLEOID-ASSOCIATED PROTEIN YBAB"/>
    <property type="match status" value="1"/>
</dbReference>
<dbReference type="GO" id="GO:0003677">
    <property type="term" value="F:DNA binding"/>
    <property type="evidence" value="ECO:0007669"/>
    <property type="project" value="UniProtKB-KW"/>
</dbReference>